<evidence type="ECO:0000313" key="1">
    <source>
        <dbReference type="EMBL" id="MBW4560029.1"/>
    </source>
</evidence>
<sequence length="90" mass="10964">MVKPINFTMTADKKRRDVSLQVVRSEHNFRHKVGFTEKCCIFNNLEITWRANFNESNNFYLQYFSFEEDYKIYKINNLMVALNKNQYCYV</sequence>
<evidence type="ECO:0000313" key="2">
    <source>
        <dbReference type="Proteomes" id="UP000715781"/>
    </source>
</evidence>
<name>A0A951UE48_9NOST</name>
<dbReference type="Proteomes" id="UP000715781">
    <property type="component" value="Unassembled WGS sequence"/>
</dbReference>
<gene>
    <name evidence="1" type="ORF">KME32_02540</name>
</gene>
<reference evidence="1" key="1">
    <citation type="submission" date="2021-05" db="EMBL/GenBank/DDBJ databases">
        <authorList>
            <person name="Pietrasiak N."/>
            <person name="Ward R."/>
            <person name="Stajich J.E."/>
            <person name="Kurbessoian T."/>
        </authorList>
    </citation>
    <scope>NUCLEOTIDE SEQUENCE</scope>
    <source>
        <strain evidence="1">JT2-VF2</strain>
    </source>
</reference>
<organism evidence="1 2">
    <name type="scientific">Mojavia pulchra JT2-VF2</name>
    <dbReference type="NCBI Taxonomy" id="287848"/>
    <lineage>
        <taxon>Bacteria</taxon>
        <taxon>Bacillati</taxon>
        <taxon>Cyanobacteriota</taxon>
        <taxon>Cyanophyceae</taxon>
        <taxon>Nostocales</taxon>
        <taxon>Nostocaceae</taxon>
    </lineage>
</organism>
<dbReference type="EMBL" id="JAHHHN010000001">
    <property type="protein sequence ID" value="MBW4560029.1"/>
    <property type="molecule type" value="Genomic_DNA"/>
</dbReference>
<proteinExistence type="predicted"/>
<accession>A0A951UE48</accession>
<protein>
    <submittedName>
        <fullName evidence="1">Uncharacterized protein</fullName>
    </submittedName>
</protein>
<reference evidence="1" key="2">
    <citation type="journal article" date="2022" name="Microbiol. Resour. Announc.">
        <title>Metagenome Sequencing to Explore Phylogenomics of Terrestrial Cyanobacteria.</title>
        <authorList>
            <person name="Ward R.D."/>
            <person name="Stajich J.E."/>
            <person name="Johansen J.R."/>
            <person name="Huntemann M."/>
            <person name="Clum A."/>
            <person name="Foster B."/>
            <person name="Foster B."/>
            <person name="Roux S."/>
            <person name="Palaniappan K."/>
            <person name="Varghese N."/>
            <person name="Mukherjee S."/>
            <person name="Reddy T.B.K."/>
            <person name="Daum C."/>
            <person name="Copeland A."/>
            <person name="Chen I.A."/>
            <person name="Ivanova N.N."/>
            <person name="Kyrpides N.C."/>
            <person name="Shapiro N."/>
            <person name="Eloe-Fadrosh E.A."/>
            <person name="Pietrasiak N."/>
        </authorList>
    </citation>
    <scope>NUCLEOTIDE SEQUENCE</scope>
    <source>
        <strain evidence="1">JT2-VF2</strain>
    </source>
</reference>
<dbReference type="AlphaFoldDB" id="A0A951UE48"/>
<comment type="caution">
    <text evidence="1">The sequence shown here is derived from an EMBL/GenBank/DDBJ whole genome shotgun (WGS) entry which is preliminary data.</text>
</comment>